<feature type="compositionally biased region" description="Low complexity" evidence="1">
    <location>
        <begin position="56"/>
        <end position="71"/>
    </location>
</feature>
<reference evidence="2 3" key="1">
    <citation type="submission" date="2023-01" db="EMBL/GenBank/DDBJ databases">
        <title>Analysis of 21 Apiospora genomes using comparative genomics revels a genus with tremendous synthesis potential of carbohydrate active enzymes and secondary metabolites.</title>
        <authorList>
            <person name="Sorensen T."/>
        </authorList>
    </citation>
    <scope>NUCLEOTIDE SEQUENCE [LARGE SCALE GENOMIC DNA]</scope>
    <source>
        <strain evidence="2 3">CBS 83171</strain>
    </source>
</reference>
<organism evidence="2 3">
    <name type="scientific">Apiospora saccharicola</name>
    <dbReference type="NCBI Taxonomy" id="335842"/>
    <lineage>
        <taxon>Eukaryota</taxon>
        <taxon>Fungi</taxon>
        <taxon>Dikarya</taxon>
        <taxon>Ascomycota</taxon>
        <taxon>Pezizomycotina</taxon>
        <taxon>Sordariomycetes</taxon>
        <taxon>Xylariomycetidae</taxon>
        <taxon>Amphisphaeriales</taxon>
        <taxon>Apiosporaceae</taxon>
        <taxon>Apiospora</taxon>
    </lineage>
</organism>
<proteinExistence type="predicted"/>
<accession>A0ABR1TLD7</accession>
<protein>
    <recommendedName>
        <fullName evidence="4">Myb-like domain-containing protein</fullName>
    </recommendedName>
</protein>
<name>A0ABR1TLD7_9PEZI</name>
<feature type="compositionally biased region" description="Basic residues" evidence="1">
    <location>
        <begin position="72"/>
        <end position="81"/>
    </location>
</feature>
<dbReference type="Proteomes" id="UP001446871">
    <property type="component" value="Unassembled WGS sequence"/>
</dbReference>
<keyword evidence="3" id="KW-1185">Reference proteome</keyword>
<comment type="caution">
    <text evidence="2">The sequence shown here is derived from an EMBL/GenBank/DDBJ whole genome shotgun (WGS) entry which is preliminary data.</text>
</comment>
<dbReference type="EMBL" id="JAQQWM010000009">
    <property type="protein sequence ID" value="KAK8046519.1"/>
    <property type="molecule type" value="Genomic_DNA"/>
</dbReference>
<feature type="region of interest" description="Disordered" evidence="1">
    <location>
        <begin position="55"/>
        <end position="146"/>
    </location>
</feature>
<evidence type="ECO:0000313" key="2">
    <source>
        <dbReference type="EMBL" id="KAK8046519.1"/>
    </source>
</evidence>
<gene>
    <name evidence="2" type="ORF">PG996_014583</name>
</gene>
<evidence type="ECO:0008006" key="4">
    <source>
        <dbReference type="Google" id="ProtNLM"/>
    </source>
</evidence>
<evidence type="ECO:0000313" key="3">
    <source>
        <dbReference type="Proteomes" id="UP001446871"/>
    </source>
</evidence>
<evidence type="ECO:0000256" key="1">
    <source>
        <dbReference type="SAM" id="MobiDB-lite"/>
    </source>
</evidence>
<sequence length="146" mass="15788">MTPEQEKSIIFGVLMNTNPELAGGNWAEIAPKVGLGTEIVRKRFAAMRKEFLENQANNGAGSAPAAAAASTPKKRARKSKITKPVDPEEDDDEVDGTPAKKQRRGRPSKKAETTAPKVEAGSENGADDEVSLKIWLRPHTSPWTPN</sequence>